<dbReference type="Gene3D" id="3.40.720.10">
    <property type="entry name" value="Alkaline Phosphatase, subunit A"/>
    <property type="match status" value="1"/>
</dbReference>
<dbReference type="PANTHER" id="PTHR46615">
    <property type="entry name" value="ARYLSULFATASE K"/>
    <property type="match status" value="1"/>
</dbReference>
<dbReference type="Proteomes" id="UP000282433">
    <property type="component" value="Chromosome"/>
</dbReference>
<sequence length="134" mass="15067">MHGKGSSVYKEQIHVPMIIRHPAYPGNIRCNSLTNHLDLVPTLIGLTGRDRSLREKVLEGRKGRDMSPLLAHPEQAGLNALRPGSLYCYGMILYMDAQYTANSESWLEKNSRTINLKKRSRHSILIFPIAQGSV</sequence>
<proteinExistence type="predicted"/>
<dbReference type="SUPFAM" id="SSF53649">
    <property type="entry name" value="Alkaline phosphatase-like"/>
    <property type="match status" value="1"/>
</dbReference>
<name>A0A447RN17_KLEPN</name>
<gene>
    <name evidence="1" type="ORF">NCTC13635_01921</name>
</gene>
<accession>A0A447RN17</accession>
<protein>
    <submittedName>
        <fullName evidence="1">Choline-sulfatase</fullName>
    </submittedName>
</protein>
<reference evidence="1 2" key="1">
    <citation type="submission" date="2018-12" db="EMBL/GenBank/DDBJ databases">
        <authorList>
            <consortium name="Pathogen Informatics"/>
        </authorList>
    </citation>
    <scope>NUCLEOTIDE SEQUENCE [LARGE SCALE GENOMIC DNA]</scope>
    <source>
        <strain evidence="1 2">NCTC13635</strain>
    </source>
</reference>
<dbReference type="GO" id="GO:0015024">
    <property type="term" value="F:glucuronate-2-sulfatase activity"/>
    <property type="evidence" value="ECO:0007669"/>
    <property type="project" value="TreeGrafter"/>
</dbReference>
<dbReference type="InterPro" id="IPR051849">
    <property type="entry name" value="GAG-degrading_sulfatase"/>
</dbReference>
<dbReference type="PANTHER" id="PTHR46615:SF1">
    <property type="entry name" value="ARYLSULFATASE K"/>
    <property type="match status" value="1"/>
</dbReference>
<dbReference type="InterPro" id="IPR017850">
    <property type="entry name" value="Alkaline_phosphatase_core_sf"/>
</dbReference>
<dbReference type="GO" id="GO:0004065">
    <property type="term" value="F:arylsulfatase activity"/>
    <property type="evidence" value="ECO:0007669"/>
    <property type="project" value="TreeGrafter"/>
</dbReference>
<evidence type="ECO:0000313" key="1">
    <source>
        <dbReference type="EMBL" id="VEB01249.1"/>
    </source>
</evidence>
<evidence type="ECO:0000313" key="2">
    <source>
        <dbReference type="Proteomes" id="UP000282433"/>
    </source>
</evidence>
<organism evidence="1 2">
    <name type="scientific">Klebsiella pneumoniae</name>
    <dbReference type="NCBI Taxonomy" id="573"/>
    <lineage>
        <taxon>Bacteria</taxon>
        <taxon>Pseudomonadati</taxon>
        <taxon>Pseudomonadota</taxon>
        <taxon>Gammaproteobacteria</taxon>
        <taxon>Enterobacterales</taxon>
        <taxon>Enterobacteriaceae</taxon>
        <taxon>Klebsiella/Raoultella group</taxon>
        <taxon>Klebsiella</taxon>
        <taxon>Klebsiella pneumoniae complex</taxon>
    </lineage>
</organism>
<dbReference type="EMBL" id="LR134162">
    <property type="protein sequence ID" value="VEB01249.1"/>
    <property type="molecule type" value="Genomic_DNA"/>
</dbReference>
<dbReference type="AlphaFoldDB" id="A0A447RN17"/>